<evidence type="ECO:0000313" key="4">
    <source>
        <dbReference type="Proteomes" id="UP000601027"/>
    </source>
</evidence>
<keyword evidence="2" id="KW-0732">Signal</keyword>
<comment type="caution">
    <text evidence="3">The sequence shown here is derived from an EMBL/GenBank/DDBJ whole genome shotgun (WGS) entry which is preliminary data.</text>
</comment>
<name>A0ABS1XP21_9ACTN</name>
<keyword evidence="4" id="KW-1185">Reference proteome</keyword>
<dbReference type="SUPFAM" id="SSF82171">
    <property type="entry name" value="DPP6 N-terminal domain-like"/>
    <property type="match status" value="1"/>
</dbReference>
<evidence type="ECO:0000256" key="2">
    <source>
        <dbReference type="SAM" id="SignalP"/>
    </source>
</evidence>
<evidence type="ECO:0000313" key="3">
    <source>
        <dbReference type="EMBL" id="MBM0231005.1"/>
    </source>
</evidence>
<sequence>MNLGPFTRTTRTASARRSHALGGTAALLFLAFGAAACAAAGPDVAAAPAGTGSGTAGSAPGGTLAAGKGGSVADANPAALPAVPARPPTRSTQWPQLTWYSAQETGQEQNDPARIWRRTPGGSWQVVRTGRPENGRATSPLAVSPDGRRAAWVESSARRLVISGFDGTEQRAIPTQGQQTCAPSWLDSGRVLYGLGREKDWTLIAINADGTGRKVLATHEAKCPTVSGGWIAQFTDRTVSIRDERGAGRSISPRVPTGLVIDGVVAISRNGRTLVISTHVPNAGGCGCGWQFRNYRLDAASGTVTELVPLDPAWTEPTGHGQAIDGVVLADGGLVVQVNTATPASDAPAYRLVRYAGDGRVQASAAVPAGQPWGGLLG</sequence>
<dbReference type="Gene3D" id="2.120.10.30">
    <property type="entry name" value="TolB, C-terminal domain"/>
    <property type="match status" value="1"/>
</dbReference>
<feature type="chain" id="PRO_5045048212" description="WD40-like Beta Propeller Repeat" evidence="2">
    <location>
        <begin position="39"/>
        <end position="378"/>
    </location>
</feature>
<dbReference type="InterPro" id="IPR011042">
    <property type="entry name" value="6-blade_b-propeller_TolB-like"/>
</dbReference>
<evidence type="ECO:0000256" key="1">
    <source>
        <dbReference type="SAM" id="MobiDB-lite"/>
    </source>
</evidence>
<proteinExistence type="predicted"/>
<dbReference type="RefSeq" id="WP_203173479.1">
    <property type="nucleotide sequence ID" value="NZ_JAEVHM010000007.1"/>
</dbReference>
<feature type="signal peptide" evidence="2">
    <location>
        <begin position="1"/>
        <end position="38"/>
    </location>
</feature>
<evidence type="ECO:0008006" key="5">
    <source>
        <dbReference type="Google" id="ProtNLM"/>
    </source>
</evidence>
<gene>
    <name evidence="3" type="ORF">JNW91_03395</name>
</gene>
<dbReference type="Proteomes" id="UP000601027">
    <property type="component" value="Unassembled WGS sequence"/>
</dbReference>
<protein>
    <recommendedName>
        <fullName evidence="5">WD40-like Beta Propeller Repeat</fullName>
    </recommendedName>
</protein>
<feature type="region of interest" description="Disordered" evidence="1">
    <location>
        <begin position="123"/>
        <end position="143"/>
    </location>
</feature>
<accession>A0ABS1XP21</accession>
<dbReference type="EMBL" id="JAEVHM010000007">
    <property type="protein sequence ID" value="MBM0231005.1"/>
    <property type="molecule type" value="Genomic_DNA"/>
</dbReference>
<organism evidence="3 4">
    <name type="scientific">Micromonospora parastrephiae</name>
    <dbReference type="NCBI Taxonomy" id="2806101"/>
    <lineage>
        <taxon>Bacteria</taxon>
        <taxon>Bacillati</taxon>
        <taxon>Actinomycetota</taxon>
        <taxon>Actinomycetes</taxon>
        <taxon>Micromonosporales</taxon>
        <taxon>Micromonosporaceae</taxon>
        <taxon>Micromonospora</taxon>
    </lineage>
</organism>
<reference evidence="3 4" key="1">
    <citation type="submission" date="2021-01" db="EMBL/GenBank/DDBJ databases">
        <title>Draft genome sequence of Micromonospora sp. strain STR1_7.</title>
        <authorList>
            <person name="Karlyshev A."/>
            <person name="Jawad R."/>
        </authorList>
    </citation>
    <scope>NUCLEOTIDE SEQUENCE [LARGE SCALE GENOMIC DNA]</scope>
    <source>
        <strain evidence="3 4">STR1-7</strain>
    </source>
</reference>